<name>A0A915AYZ4_PARUN</name>
<evidence type="ECO:0000313" key="2">
    <source>
        <dbReference type="Proteomes" id="UP000887569"/>
    </source>
</evidence>
<evidence type="ECO:0000313" key="3">
    <source>
        <dbReference type="WBParaSite" id="PgR020_g105_t01"/>
    </source>
</evidence>
<dbReference type="Proteomes" id="UP000887569">
    <property type="component" value="Unplaced"/>
</dbReference>
<feature type="region of interest" description="Disordered" evidence="1">
    <location>
        <begin position="75"/>
        <end position="106"/>
    </location>
</feature>
<organism evidence="2 3">
    <name type="scientific">Parascaris univalens</name>
    <name type="common">Nematode worm</name>
    <dbReference type="NCBI Taxonomy" id="6257"/>
    <lineage>
        <taxon>Eukaryota</taxon>
        <taxon>Metazoa</taxon>
        <taxon>Ecdysozoa</taxon>
        <taxon>Nematoda</taxon>
        <taxon>Chromadorea</taxon>
        <taxon>Rhabditida</taxon>
        <taxon>Spirurina</taxon>
        <taxon>Ascaridomorpha</taxon>
        <taxon>Ascaridoidea</taxon>
        <taxon>Ascarididae</taxon>
        <taxon>Parascaris</taxon>
    </lineage>
</organism>
<reference evidence="3" key="1">
    <citation type="submission" date="2022-11" db="UniProtKB">
        <authorList>
            <consortium name="WormBaseParasite"/>
        </authorList>
    </citation>
    <scope>IDENTIFICATION</scope>
</reference>
<dbReference type="AlphaFoldDB" id="A0A915AYZ4"/>
<dbReference type="WBParaSite" id="PgR020_g105_t01">
    <property type="protein sequence ID" value="PgR020_g105_t01"/>
    <property type="gene ID" value="PgR020_g105"/>
</dbReference>
<feature type="compositionally biased region" description="Basic and acidic residues" evidence="1">
    <location>
        <begin position="86"/>
        <end position="106"/>
    </location>
</feature>
<evidence type="ECO:0000256" key="1">
    <source>
        <dbReference type="SAM" id="MobiDB-lite"/>
    </source>
</evidence>
<accession>A0A915AYZ4</accession>
<sequence>GRCIAGKRVTFEEHSLQHTVTPNVHNVPFLDVREAPMIEVNGNPTISSSTVVRTRMDRQVFEKVALWAATGEVTMPRRRTMNTHQDGTHLRTAKVERADQQKENEA</sequence>
<keyword evidence="2" id="KW-1185">Reference proteome</keyword>
<proteinExistence type="predicted"/>
<protein>
    <submittedName>
        <fullName evidence="3">Uncharacterized protein</fullName>
    </submittedName>
</protein>